<evidence type="ECO:0000313" key="4">
    <source>
        <dbReference type="Proteomes" id="UP000638560"/>
    </source>
</evidence>
<dbReference type="EMBL" id="JADPUN010000245">
    <property type="protein sequence ID" value="MBF9132661.1"/>
    <property type="molecule type" value="Genomic_DNA"/>
</dbReference>
<dbReference type="Pfam" id="PF02036">
    <property type="entry name" value="SCP2"/>
    <property type="match status" value="1"/>
</dbReference>
<evidence type="ECO:0000313" key="3">
    <source>
        <dbReference type="EMBL" id="MBF9132661.1"/>
    </source>
</evidence>
<dbReference type="InterPro" id="IPR003033">
    <property type="entry name" value="SCP2_sterol-bd_dom"/>
</dbReference>
<reference evidence="3 4" key="1">
    <citation type="submission" date="2020-11" db="EMBL/GenBank/DDBJ databases">
        <title>A novel isolate from a Black sea contaminated sediment with potential to produce alkanes: Plantactinospora alkalitolerans sp. nov.</title>
        <authorList>
            <person name="Carro L."/>
            <person name="Veyisoglu A."/>
            <person name="Guven K."/>
            <person name="Schumann P."/>
            <person name="Klenk H.-P."/>
            <person name="Sahin N."/>
        </authorList>
    </citation>
    <scope>NUCLEOTIDE SEQUENCE [LARGE SCALE GENOMIC DNA]</scope>
    <source>
        <strain evidence="3 4">S1510</strain>
    </source>
</reference>
<comment type="caution">
    <text evidence="3">The sequence shown here is derived from an EMBL/GenBank/DDBJ whole genome shotgun (WGS) entry which is preliminary data.</text>
</comment>
<evidence type="ECO:0000259" key="2">
    <source>
        <dbReference type="Pfam" id="PF02036"/>
    </source>
</evidence>
<feature type="region of interest" description="Disordered" evidence="1">
    <location>
        <begin position="106"/>
        <end position="127"/>
    </location>
</feature>
<feature type="compositionally biased region" description="Basic and acidic residues" evidence="1">
    <location>
        <begin position="112"/>
        <end position="127"/>
    </location>
</feature>
<proteinExistence type="predicted"/>
<evidence type="ECO:0000256" key="1">
    <source>
        <dbReference type="SAM" id="MobiDB-lite"/>
    </source>
</evidence>
<organism evidence="3 4">
    <name type="scientific">Plantactinospora alkalitolerans</name>
    <dbReference type="NCBI Taxonomy" id="2789879"/>
    <lineage>
        <taxon>Bacteria</taxon>
        <taxon>Bacillati</taxon>
        <taxon>Actinomycetota</taxon>
        <taxon>Actinomycetes</taxon>
        <taxon>Micromonosporales</taxon>
        <taxon>Micromonosporaceae</taxon>
        <taxon>Plantactinospora</taxon>
    </lineage>
</organism>
<dbReference type="InterPro" id="IPR036527">
    <property type="entry name" value="SCP2_sterol-bd_dom_sf"/>
</dbReference>
<name>A0ABS0H2Z2_9ACTN</name>
<dbReference type="SUPFAM" id="SSF55718">
    <property type="entry name" value="SCP-like"/>
    <property type="match status" value="1"/>
</dbReference>
<feature type="domain" description="SCP2" evidence="2">
    <location>
        <begin position="24"/>
        <end position="94"/>
    </location>
</feature>
<gene>
    <name evidence="3" type="ORF">I0C86_27445</name>
</gene>
<dbReference type="RefSeq" id="WP_196204187.1">
    <property type="nucleotide sequence ID" value="NZ_JADPUN010000245.1"/>
</dbReference>
<keyword evidence="4" id="KW-1185">Reference proteome</keyword>
<dbReference type="Proteomes" id="UP000638560">
    <property type="component" value="Unassembled WGS sequence"/>
</dbReference>
<sequence>MTDRTAEYFAGPARRRMHLLPSGFAATIRLDLRRPDRMDRWYLTLGEDEFSFRRDGEREADLVIAADGEVFDRLVAGEDPTTAALRNEITYRGPPLIMIYFERLLPGPPDSHGPERVPGRGGGDHGR</sequence>
<accession>A0ABS0H2Z2</accession>
<protein>
    <submittedName>
        <fullName evidence="3">SCP2 sterol-binding domain-containing protein</fullName>
    </submittedName>
</protein>